<reference evidence="1" key="1">
    <citation type="submission" date="2018-02" db="EMBL/GenBank/DDBJ databases">
        <title>Rhizophora mucronata_Transcriptome.</title>
        <authorList>
            <person name="Meera S.P."/>
            <person name="Sreeshan A."/>
            <person name="Augustine A."/>
        </authorList>
    </citation>
    <scope>NUCLEOTIDE SEQUENCE</scope>
    <source>
        <tissue evidence="1">Leaf</tissue>
    </source>
</reference>
<sequence length="165" mass="19393">MTTCSMCFIGMMKLQRESLPYHKGKQKLHLCLLLMLAMRIRIQMMIFPTWLTGQLGHQVIPHKYKAGIQQVYEHESGQFYLLHPYLKGQSVQILAWLIISAAMSTNRKDLFKRQDLNPLQFHLIPTQTPHHHILQPSLPHLLLYMLRTTHHLLLLIIPCMMNQLH</sequence>
<evidence type="ECO:0000313" key="1">
    <source>
        <dbReference type="EMBL" id="MBW93350.1"/>
    </source>
</evidence>
<organism evidence="1">
    <name type="scientific">Rhizophora mucronata</name>
    <name type="common">Asiatic mangrove</name>
    <dbReference type="NCBI Taxonomy" id="61149"/>
    <lineage>
        <taxon>Eukaryota</taxon>
        <taxon>Viridiplantae</taxon>
        <taxon>Streptophyta</taxon>
        <taxon>Embryophyta</taxon>
        <taxon>Tracheophyta</taxon>
        <taxon>Spermatophyta</taxon>
        <taxon>Magnoliopsida</taxon>
        <taxon>eudicotyledons</taxon>
        <taxon>Gunneridae</taxon>
        <taxon>Pentapetalae</taxon>
        <taxon>rosids</taxon>
        <taxon>fabids</taxon>
        <taxon>Malpighiales</taxon>
        <taxon>Rhizophoraceae</taxon>
        <taxon>Rhizophora</taxon>
    </lineage>
</organism>
<name>A0A2P2JIQ7_RHIMU</name>
<protein>
    <submittedName>
        <fullName evidence="1">Protein transporter</fullName>
    </submittedName>
</protein>
<dbReference type="EMBL" id="GGEC01012867">
    <property type="protein sequence ID" value="MBW93350.1"/>
    <property type="molecule type" value="Transcribed_RNA"/>
</dbReference>
<proteinExistence type="predicted"/>
<accession>A0A2P2JIQ7</accession>
<dbReference type="AlphaFoldDB" id="A0A2P2JIQ7"/>